<proteinExistence type="predicted"/>
<name>A0ACB9N6Y5_BAUVA</name>
<reference evidence="1 2" key="1">
    <citation type="journal article" date="2022" name="DNA Res.">
        <title>Chromosomal-level genome assembly of the orchid tree Bauhinia variegata (Leguminosae; Cercidoideae) supports the allotetraploid origin hypothesis of Bauhinia.</title>
        <authorList>
            <person name="Zhong Y."/>
            <person name="Chen Y."/>
            <person name="Zheng D."/>
            <person name="Pang J."/>
            <person name="Liu Y."/>
            <person name="Luo S."/>
            <person name="Meng S."/>
            <person name="Qian L."/>
            <person name="Wei D."/>
            <person name="Dai S."/>
            <person name="Zhou R."/>
        </authorList>
    </citation>
    <scope>NUCLEOTIDE SEQUENCE [LARGE SCALE GENOMIC DNA]</scope>
    <source>
        <strain evidence="1">BV-YZ2020</strain>
    </source>
</reference>
<comment type="caution">
    <text evidence="1">The sequence shown here is derived from an EMBL/GenBank/DDBJ whole genome shotgun (WGS) entry which is preliminary data.</text>
</comment>
<evidence type="ECO:0000313" key="1">
    <source>
        <dbReference type="EMBL" id="KAI4331950.1"/>
    </source>
</evidence>
<dbReference type="EMBL" id="CM039432">
    <property type="protein sequence ID" value="KAI4331950.1"/>
    <property type="molecule type" value="Genomic_DNA"/>
</dbReference>
<dbReference type="Proteomes" id="UP000828941">
    <property type="component" value="Chromosome 7"/>
</dbReference>
<protein>
    <submittedName>
        <fullName evidence="1">Uncharacterized protein</fullName>
    </submittedName>
</protein>
<evidence type="ECO:0000313" key="2">
    <source>
        <dbReference type="Proteomes" id="UP000828941"/>
    </source>
</evidence>
<sequence length="203" mass="22519">MVKFSIDGDDDGEGPSNPRQKRQRISVLLGTAGEDVEEQSGTAEEELEGEESEQEQEGMQSEENDDPTFVNNDDGTPLSIRLRSNNSGREDAVSMMNDDDTPLGIRLRSINSGTENAVSVIKGRGKYVSVFLTEPEVLDCFICYEPLSIPVFQCENEHTACRSCCVKIGNKCPMCSMPIGYNRCRAIEKNWLPTAIWRRASGE</sequence>
<accession>A0ACB9N6Y5</accession>
<gene>
    <name evidence="1" type="ORF">L6164_016894</name>
</gene>
<keyword evidence="2" id="KW-1185">Reference proteome</keyword>
<organism evidence="1 2">
    <name type="scientific">Bauhinia variegata</name>
    <name type="common">Purple orchid tree</name>
    <name type="synonym">Phanera variegata</name>
    <dbReference type="NCBI Taxonomy" id="167791"/>
    <lineage>
        <taxon>Eukaryota</taxon>
        <taxon>Viridiplantae</taxon>
        <taxon>Streptophyta</taxon>
        <taxon>Embryophyta</taxon>
        <taxon>Tracheophyta</taxon>
        <taxon>Spermatophyta</taxon>
        <taxon>Magnoliopsida</taxon>
        <taxon>eudicotyledons</taxon>
        <taxon>Gunneridae</taxon>
        <taxon>Pentapetalae</taxon>
        <taxon>rosids</taxon>
        <taxon>fabids</taxon>
        <taxon>Fabales</taxon>
        <taxon>Fabaceae</taxon>
        <taxon>Cercidoideae</taxon>
        <taxon>Cercideae</taxon>
        <taxon>Bauhiniinae</taxon>
        <taxon>Bauhinia</taxon>
    </lineage>
</organism>